<reference evidence="10 11" key="1">
    <citation type="submission" date="2018-06" db="EMBL/GenBank/DDBJ databases">
        <title>Natronomonas sp. F16-60 a new haloarchaeon isolated from a solar saltern of Isla Cristina, Huelva, Spain.</title>
        <authorList>
            <person name="Duran-Viseras A."/>
            <person name="Sanchez-Porro C."/>
            <person name="Ventosa A."/>
        </authorList>
    </citation>
    <scope>NUCLEOTIDE SEQUENCE [LARGE SCALE GENOMIC DNA]</scope>
    <source>
        <strain evidence="10 11">F16-60</strain>
    </source>
</reference>
<dbReference type="Pfam" id="PF02518">
    <property type="entry name" value="HATPase_c"/>
    <property type="match status" value="1"/>
</dbReference>
<keyword evidence="7" id="KW-0175">Coiled coil</keyword>
<dbReference type="AlphaFoldDB" id="A0A554N9I9"/>
<feature type="transmembrane region" description="Helical" evidence="8">
    <location>
        <begin position="70"/>
        <end position="88"/>
    </location>
</feature>
<dbReference type="InterPro" id="IPR050980">
    <property type="entry name" value="2C_sensor_his_kinase"/>
</dbReference>
<protein>
    <recommendedName>
        <fullName evidence="2">histidine kinase</fullName>
        <ecNumber evidence="2">2.7.13.3</ecNumber>
    </recommendedName>
</protein>
<dbReference type="InterPro" id="IPR004358">
    <property type="entry name" value="Sig_transdc_His_kin-like_C"/>
</dbReference>
<dbReference type="PANTHER" id="PTHR44936:SF10">
    <property type="entry name" value="SENSOR PROTEIN RSTB"/>
    <property type="match status" value="1"/>
</dbReference>
<dbReference type="PROSITE" id="PS50109">
    <property type="entry name" value="HIS_KIN"/>
    <property type="match status" value="1"/>
</dbReference>
<keyword evidence="11" id="KW-1185">Reference proteome</keyword>
<dbReference type="PRINTS" id="PR00344">
    <property type="entry name" value="BCTRLSENSOR"/>
</dbReference>
<feature type="transmembrane region" description="Helical" evidence="8">
    <location>
        <begin position="35"/>
        <end position="58"/>
    </location>
</feature>
<dbReference type="SMART" id="SM00387">
    <property type="entry name" value="HATPase_c"/>
    <property type="match status" value="1"/>
</dbReference>
<dbReference type="InterPro" id="IPR036890">
    <property type="entry name" value="HATPase_C_sf"/>
</dbReference>
<keyword evidence="4" id="KW-0547">Nucleotide-binding</keyword>
<sequence length="531" mass="56646">MRGRLNYSGLIIAVVGFVLTRFTVSLVLYDDPIRFYFAGVVPLLLGLGLAAFGVALVVADVDPLLVRQTARWCLVGTGAMLVLVLLTIVGSTGGRLPTVETVQSELELSNFLIGGSIGGTLTGLYAARTRRQRRDVQQLANRLEALNRMLRHEILNAVTVIQGQASLSDEQHDGDSGIIRKYSDAIADTVDEVTYLTRSAKRATGRETTDLGSSLRNSIETIEDRYPDATIAVDALPDELPVRANGRLERVFTHLLENAVSHTAAETPTVSVGVDVTASGVEISVHDTGPGLPEPQQTLLETGEITEFDDPNDGYGLNVVRLLVESFGGTIETDVTDDGTSIAVRLARGEPNSSGIESSRTRLTGLTLDGSRLAVTLGASVLAGVGYGSVAEWLGGSVAAIGVFYGIANPVVGWLTHQFHSAVFAFVFAGFVSFAPERYRNDVPAHLAIGVGWALALWVGAAGVIAPVWLRLLGQQVSIPNLSVVLLWSHLVWGASLGVLTALGHRYVTPWLTRVTGREAMVETDDRPSSS</sequence>
<feature type="transmembrane region" description="Helical" evidence="8">
    <location>
        <begin position="381"/>
        <end position="408"/>
    </location>
</feature>
<keyword evidence="8" id="KW-0812">Transmembrane</keyword>
<dbReference type="EC" id="2.7.13.3" evidence="2"/>
<dbReference type="EMBL" id="QMDX01000005">
    <property type="protein sequence ID" value="TSD14041.1"/>
    <property type="molecule type" value="Genomic_DNA"/>
</dbReference>
<evidence type="ECO:0000259" key="9">
    <source>
        <dbReference type="PROSITE" id="PS50109"/>
    </source>
</evidence>
<organism evidence="10 11">
    <name type="scientific">Haloglomus irregulare</name>
    <dbReference type="NCBI Taxonomy" id="2234134"/>
    <lineage>
        <taxon>Archaea</taxon>
        <taxon>Methanobacteriati</taxon>
        <taxon>Methanobacteriota</taxon>
        <taxon>Stenosarchaea group</taxon>
        <taxon>Halobacteria</taxon>
        <taxon>Halobacteriales</taxon>
        <taxon>Natronomonadaceae</taxon>
        <taxon>Haloglomus</taxon>
    </lineage>
</organism>
<dbReference type="SUPFAM" id="SSF55874">
    <property type="entry name" value="ATPase domain of HSP90 chaperone/DNA topoisomerase II/histidine kinase"/>
    <property type="match status" value="1"/>
</dbReference>
<gene>
    <name evidence="10" type="ORF">DP107_10405</name>
</gene>
<comment type="catalytic activity">
    <reaction evidence="1">
        <text>ATP + protein L-histidine = ADP + protein N-phospho-L-histidine.</text>
        <dbReference type="EC" id="2.7.13.3"/>
    </reaction>
</comment>
<evidence type="ECO:0000256" key="5">
    <source>
        <dbReference type="ARBA" id="ARBA00022777"/>
    </source>
</evidence>
<dbReference type="PANTHER" id="PTHR44936">
    <property type="entry name" value="SENSOR PROTEIN CREC"/>
    <property type="match status" value="1"/>
</dbReference>
<feature type="transmembrane region" description="Helical" evidence="8">
    <location>
        <begin position="414"/>
        <end position="435"/>
    </location>
</feature>
<keyword evidence="6" id="KW-0067">ATP-binding</keyword>
<evidence type="ECO:0000313" key="10">
    <source>
        <dbReference type="EMBL" id="TSD14041.1"/>
    </source>
</evidence>
<keyword evidence="5 10" id="KW-0418">Kinase</keyword>
<feature type="transmembrane region" description="Helical" evidence="8">
    <location>
        <begin position="447"/>
        <end position="470"/>
    </location>
</feature>
<evidence type="ECO:0000256" key="6">
    <source>
        <dbReference type="ARBA" id="ARBA00022840"/>
    </source>
</evidence>
<evidence type="ECO:0000313" key="11">
    <source>
        <dbReference type="Proteomes" id="UP000319894"/>
    </source>
</evidence>
<evidence type="ECO:0000256" key="3">
    <source>
        <dbReference type="ARBA" id="ARBA00022679"/>
    </source>
</evidence>
<feature type="transmembrane region" description="Helical" evidence="8">
    <location>
        <begin position="482"/>
        <end position="504"/>
    </location>
</feature>
<keyword evidence="3" id="KW-0808">Transferase</keyword>
<name>A0A554N9I9_9EURY</name>
<evidence type="ECO:0000256" key="4">
    <source>
        <dbReference type="ARBA" id="ARBA00022741"/>
    </source>
</evidence>
<dbReference type="GO" id="GO:0005524">
    <property type="term" value="F:ATP binding"/>
    <property type="evidence" value="ECO:0007669"/>
    <property type="project" value="UniProtKB-KW"/>
</dbReference>
<evidence type="ECO:0000256" key="1">
    <source>
        <dbReference type="ARBA" id="ARBA00000085"/>
    </source>
</evidence>
<keyword evidence="8" id="KW-0472">Membrane</keyword>
<dbReference type="OrthoDB" id="3369at2157"/>
<accession>A0A554N9I9</accession>
<dbReference type="InterPro" id="IPR003594">
    <property type="entry name" value="HATPase_dom"/>
</dbReference>
<dbReference type="InterPro" id="IPR005467">
    <property type="entry name" value="His_kinase_dom"/>
</dbReference>
<dbReference type="GO" id="GO:0004673">
    <property type="term" value="F:protein histidine kinase activity"/>
    <property type="evidence" value="ECO:0007669"/>
    <property type="project" value="UniProtKB-EC"/>
</dbReference>
<evidence type="ECO:0000256" key="7">
    <source>
        <dbReference type="SAM" id="Coils"/>
    </source>
</evidence>
<comment type="caution">
    <text evidence="10">The sequence shown here is derived from an EMBL/GenBank/DDBJ whole genome shotgun (WGS) entry which is preliminary data.</text>
</comment>
<dbReference type="Proteomes" id="UP000319894">
    <property type="component" value="Unassembled WGS sequence"/>
</dbReference>
<feature type="domain" description="Histidine kinase" evidence="9">
    <location>
        <begin position="149"/>
        <end position="350"/>
    </location>
</feature>
<evidence type="ECO:0000256" key="2">
    <source>
        <dbReference type="ARBA" id="ARBA00012438"/>
    </source>
</evidence>
<feature type="coiled-coil region" evidence="7">
    <location>
        <begin position="126"/>
        <end position="156"/>
    </location>
</feature>
<dbReference type="InParanoid" id="A0A554N9I9"/>
<proteinExistence type="predicted"/>
<feature type="transmembrane region" description="Helical" evidence="8">
    <location>
        <begin position="108"/>
        <end position="127"/>
    </location>
</feature>
<feature type="transmembrane region" description="Helical" evidence="8">
    <location>
        <begin position="7"/>
        <end position="29"/>
    </location>
</feature>
<evidence type="ECO:0000256" key="8">
    <source>
        <dbReference type="SAM" id="Phobius"/>
    </source>
</evidence>
<dbReference type="Gene3D" id="3.30.565.10">
    <property type="entry name" value="Histidine kinase-like ATPase, C-terminal domain"/>
    <property type="match status" value="1"/>
</dbReference>
<dbReference type="RefSeq" id="WP_144262093.1">
    <property type="nucleotide sequence ID" value="NZ_QMDX01000005.1"/>
</dbReference>
<keyword evidence="8" id="KW-1133">Transmembrane helix</keyword>